<dbReference type="RefSeq" id="XP_001023405.1">
    <property type="nucleotide sequence ID" value="XM_001023405.2"/>
</dbReference>
<evidence type="ECO:0000313" key="4">
    <source>
        <dbReference type="Proteomes" id="UP000009168"/>
    </source>
</evidence>
<feature type="compositionally biased region" description="Basic residues" evidence="2">
    <location>
        <begin position="995"/>
        <end position="1008"/>
    </location>
</feature>
<dbReference type="OrthoDB" id="301072at2759"/>
<dbReference type="Proteomes" id="UP000009168">
    <property type="component" value="Unassembled WGS sequence"/>
</dbReference>
<organism evidence="3 4">
    <name type="scientific">Tetrahymena thermophila (strain SB210)</name>
    <dbReference type="NCBI Taxonomy" id="312017"/>
    <lineage>
        <taxon>Eukaryota</taxon>
        <taxon>Sar</taxon>
        <taxon>Alveolata</taxon>
        <taxon>Ciliophora</taxon>
        <taxon>Intramacronucleata</taxon>
        <taxon>Oligohymenophorea</taxon>
        <taxon>Hymenostomatida</taxon>
        <taxon>Tetrahymenina</taxon>
        <taxon>Tetrahymenidae</taxon>
        <taxon>Tetrahymena</taxon>
    </lineage>
</organism>
<sequence length="1054" mass="124616">MSQSLNNRPSDIDRSLAIFYHPLFQEITSQWTFALFRKNKPDIQQNYKHPQDFQMNFLEFIEFNLKVQKCLLPQFDLSNAFVSALNDWVKEITECFNYADLYSSNETDVLNLKLEIEKTDKESLTLPVEEYLQFIDMFKEHEAFKIVKFHITNEVFCKFLFDLCTTWCEFLDIELFVIFMFSIFLQISDGEEGIKDSMLKNTLEIENLRFEFFEEFERQKEIYAKQKKKNLRYYRAWCEWNYLRLNEMGENVILKLSSIFGEEEEDRIYDLVSIFEKAIDTINNEITSQMGKTIPQQIDNQQVDKGIKSSQDKSATIMQDEGSKLSQRQHGAMIASISPQLNYQESFQQLGESKDLIRQKLNQLQQKDFNQQLISQKQQILKQIQQDQNNGLQHTTYQDNKQQQFEVDYDERGNIVLKKIVKIPVLGKHINPQPKNNDQTKIYLRNRGENPIQNYQIDSSFLVPQVRSTSLQPNQAVNKTFSEGQTNQNQNQENYQNINNTREDVGQLPDSLGQPFQKQFHSIALSSRGSSRQKQMRNSFLQGDSNNQSRQNFSQSKQIYQNPLLEKESQKLQNQAQKDLNKTFQKEAIETHLKKGINHQSPPKKQFSPKKDIRITKRVTPGGLSSSFQNKDLGNSANKPYFNYDGQQENEQTGTNYSFFNHNQQGQFQQQFEANIKKNYEEEEKKQIDNSQKFQSKLYQFTKQSLITSPKFETSDNSVLIPEFLRNLKAKILQKEQINKEMNIFDKELNDLSKTDFLNEFSNSIYQTKRNAQLDVPKKVLLNPKIGADELRDKVNKSFDKGRGKIKQIEQILEPNYTIKTLPHPTKKNKQNQSKGERLLASPSKRFNQRDYQYEILLDDQLNKLKEISMKETGQKQQANSFDQDQPNQNQAYKRAVDRYKHVWKKYLSESDMYMLNDWDSLYKIIIILKRKFAQDHRENYLNLLNLDLASNYQSSSQNDFDDSSTQASGEHENRFVLDKEKFQKTIQKLLKRDERRKKRRRQKRKAKQNTNQIQAYDIFKEKRKKFQLTKFRSRSNKQLFKDVFLLPQISKPN</sequence>
<proteinExistence type="predicted"/>
<protein>
    <submittedName>
        <fullName evidence="3">Uncharacterized protein</fullName>
    </submittedName>
</protein>
<keyword evidence="1" id="KW-0175">Coiled coil</keyword>
<dbReference type="AlphaFoldDB" id="I7MHP3"/>
<dbReference type="KEGG" id="tet:TTHERM_00446420"/>
<reference evidence="4" key="1">
    <citation type="journal article" date="2006" name="PLoS Biol.">
        <title>Macronuclear genome sequence of the ciliate Tetrahymena thermophila, a model eukaryote.</title>
        <authorList>
            <person name="Eisen J.A."/>
            <person name="Coyne R.S."/>
            <person name="Wu M."/>
            <person name="Wu D."/>
            <person name="Thiagarajan M."/>
            <person name="Wortman J.R."/>
            <person name="Badger J.H."/>
            <person name="Ren Q."/>
            <person name="Amedeo P."/>
            <person name="Jones K.M."/>
            <person name="Tallon L.J."/>
            <person name="Delcher A.L."/>
            <person name="Salzberg S.L."/>
            <person name="Silva J.C."/>
            <person name="Haas B.J."/>
            <person name="Majoros W.H."/>
            <person name="Farzad M."/>
            <person name="Carlton J.M."/>
            <person name="Smith R.K. Jr."/>
            <person name="Garg J."/>
            <person name="Pearlman R.E."/>
            <person name="Karrer K.M."/>
            <person name="Sun L."/>
            <person name="Manning G."/>
            <person name="Elde N.C."/>
            <person name="Turkewitz A.P."/>
            <person name="Asai D.J."/>
            <person name="Wilkes D.E."/>
            <person name="Wang Y."/>
            <person name="Cai H."/>
            <person name="Collins K."/>
            <person name="Stewart B.A."/>
            <person name="Lee S.R."/>
            <person name="Wilamowska K."/>
            <person name="Weinberg Z."/>
            <person name="Ruzzo W.L."/>
            <person name="Wloga D."/>
            <person name="Gaertig J."/>
            <person name="Frankel J."/>
            <person name="Tsao C.-C."/>
            <person name="Gorovsky M.A."/>
            <person name="Keeling P.J."/>
            <person name="Waller R.F."/>
            <person name="Patron N.J."/>
            <person name="Cherry J.M."/>
            <person name="Stover N.A."/>
            <person name="Krieger C.J."/>
            <person name="del Toro C."/>
            <person name="Ryder H.F."/>
            <person name="Williamson S.C."/>
            <person name="Barbeau R.A."/>
            <person name="Hamilton E.P."/>
            <person name="Orias E."/>
        </authorList>
    </citation>
    <scope>NUCLEOTIDE SEQUENCE [LARGE SCALE GENOMIC DNA]</scope>
    <source>
        <strain evidence="4">SB210</strain>
    </source>
</reference>
<evidence type="ECO:0000256" key="2">
    <source>
        <dbReference type="SAM" id="MobiDB-lite"/>
    </source>
</evidence>
<dbReference type="GeneID" id="7831338"/>
<keyword evidence="4" id="KW-1185">Reference proteome</keyword>
<evidence type="ECO:0000256" key="1">
    <source>
        <dbReference type="SAM" id="Coils"/>
    </source>
</evidence>
<dbReference type="eggNOG" id="ENOG502SU8R">
    <property type="taxonomic scope" value="Eukaryota"/>
</dbReference>
<gene>
    <name evidence="3" type="ORF">TTHERM_00446420</name>
</gene>
<name>I7MHP3_TETTS</name>
<feature type="coiled-coil region" evidence="1">
    <location>
        <begin position="347"/>
        <end position="390"/>
    </location>
</feature>
<dbReference type="InParanoid" id="I7MHP3"/>
<dbReference type="EMBL" id="GG662504">
    <property type="protein sequence ID" value="EAS03160.1"/>
    <property type="molecule type" value="Genomic_DNA"/>
</dbReference>
<dbReference type="HOGENOM" id="CLU_290454_0_0_1"/>
<accession>I7MHP3</accession>
<evidence type="ECO:0000313" key="3">
    <source>
        <dbReference type="EMBL" id="EAS03160.1"/>
    </source>
</evidence>
<feature type="region of interest" description="Disordered" evidence="2">
    <location>
        <begin position="995"/>
        <end position="1014"/>
    </location>
</feature>
<feature type="region of interest" description="Disordered" evidence="2">
    <location>
        <begin position="820"/>
        <end position="842"/>
    </location>
</feature>